<protein>
    <submittedName>
        <fullName evidence="3">Uncharacterized protein</fullName>
    </submittedName>
</protein>
<dbReference type="Proteomes" id="UP000292702">
    <property type="component" value="Unassembled WGS sequence"/>
</dbReference>
<feature type="region of interest" description="Disordered" evidence="1">
    <location>
        <begin position="291"/>
        <end position="323"/>
    </location>
</feature>
<feature type="region of interest" description="Disordered" evidence="1">
    <location>
        <begin position="191"/>
        <end position="210"/>
    </location>
</feature>
<evidence type="ECO:0000256" key="1">
    <source>
        <dbReference type="SAM" id="MobiDB-lite"/>
    </source>
</evidence>
<sequence length="386" mass="40842">MPFRYIGARGSRIQWSTGWAGKQKNVDESALGGMTSSTAPDGASLKFSLRSADVPYVTSFSSTIEVVACASSNGAPTITVDSQPFPVASPTSSTRPCQSRLTFASTELQQHTPTQEAMQVDANRLLSSDDVAVAVQASGRAILQALSPRQIQIDPNVTPNFGPFVDGVTTILPNPTIPGVTDAFPTLTTNSASSGPTLSSSTTSGQSHHGVSKIGLSAAGIGLAAIIMCICSYVILKRSRSKPNSIPKAMAASTEFIAESEDSESGLSLLNVTGGRGHGFIFPYTARHSHIPRARKHEPPEEPASLDDDHRPDPGPSSLPASLLPTAQRSLMPEQEKRPIQSSVVAQRGVDEYRLRSDLGLHQVVENDEGISIVPSDWTAPPAYSR</sequence>
<keyword evidence="2" id="KW-0472">Membrane</keyword>
<keyword evidence="2" id="KW-0812">Transmembrane</keyword>
<organism evidence="3 4">
    <name type="scientific">Steccherinum ochraceum</name>
    <dbReference type="NCBI Taxonomy" id="92696"/>
    <lineage>
        <taxon>Eukaryota</taxon>
        <taxon>Fungi</taxon>
        <taxon>Dikarya</taxon>
        <taxon>Basidiomycota</taxon>
        <taxon>Agaricomycotina</taxon>
        <taxon>Agaricomycetes</taxon>
        <taxon>Polyporales</taxon>
        <taxon>Steccherinaceae</taxon>
        <taxon>Steccherinum</taxon>
    </lineage>
</organism>
<keyword evidence="4" id="KW-1185">Reference proteome</keyword>
<accession>A0A4R0R2Q6</accession>
<dbReference type="EMBL" id="RWJN01000669">
    <property type="protein sequence ID" value="TCD60053.1"/>
    <property type="molecule type" value="Genomic_DNA"/>
</dbReference>
<evidence type="ECO:0000313" key="3">
    <source>
        <dbReference type="EMBL" id="TCD60053.1"/>
    </source>
</evidence>
<evidence type="ECO:0000313" key="4">
    <source>
        <dbReference type="Proteomes" id="UP000292702"/>
    </source>
</evidence>
<name>A0A4R0R2Q6_9APHY</name>
<evidence type="ECO:0000256" key="2">
    <source>
        <dbReference type="SAM" id="Phobius"/>
    </source>
</evidence>
<keyword evidence="2" id="KW-1133">Transmembrane helix</keyword>
<proteinExistence type="predicted"/>
<comment type="caution">
    <text evidence="3">The sequence shown here is derived from an EMBL/GenBank/DDBJ whole genome shotgun (WGS) entry which is preliminary data.</text>
</comment>
<dbReference type="AlphaFoldDB" id="A0A4R0R2Q6"/>
<gene>
    <name evidence="3" type="ORF">EIP91_010800</name>
</gene>
<reference evidence="3 4" key="1">
    <citation type="submission" date="2018-11" db="EMBL/GenBank/DDBJ databases">
        <title>Genome assembly of Steccherinum ochraceum LE-BIN_3174, the white-rot fungus of the Steccherinaceae family (The Residual Polyporoid clade, Polyporales, Basidiomycota).</title>
        <authorList>
            <person name="Fedorova T.V."/>
            <person name="Glazunova O.A."/>
            <person name="Landesman E.O."/>
            <person name="Moiseenko K.V."/>
            <person name="Psurtseva N.V."/>
            <person name="Savinova O.S."/>
            <person name="Shakhova N.V."/>
            <person name="Tyazhelova T.V."/>
            <person name="Vasina D.V."/>
        </authorList>
    </citation>
    <scope>NUCLEOTIDE SEQUENCE [LARGE SCALE GENOMIC DNA]</scope>
    <source>
        <strain evidence="3 4">LE-BIN_3174</strain>
    </source>
</reference>
<feature type="transmembrane region" description="Helical" evidence="2">
    <location>
        <begin position="214"/>
        <end position="236"/>
    </location>
</feature>